<comment type="caution">
    <text evidence="8">The sequence shown here is derived from an EMBL/GenBank/DDBJ whole genome shotgun (WGS) entry which is preliminary data.</text>
</comment>
<dbReference type="GO" id="GO:0005886">
    <property type="term" value="C:plasma membrane"/>
    <property type="evidence" value="ECO:0007669"/>
    <property type="project" value="UniProtKB-SubCell"/>
</dbReference>
<dbReference type="Gene3D" id="3.30.460.80">
    <property type="entry name" value="NADH:ubiquinone oxidoreductase, 30kDa subunit"/>
    <property type="match status" value="1"/>
</dbReference>
<dbReference type="Pfam" id="PF00329">
    <property type="entry name" value="Complex1_30kDa"/>
    <property type="match status" value="1"/>
</dbReference>
<sequence length="200" mass="23568">MLAIEMLKENFPDEIIEEGESAGQPYVVVKKEKIVEILKFLHEKPELLFDHLADLTAVDWLGKKTPRFEVVYNLFSIRNRELLRVKAQVSEEDPRIDSVTSVWKVANWFEREVYDMFGIIFNGHPDLRRLIMPENWQGHPLRKDHPLAVEGESEWQDYKELKERVREFAQYDWYHRIPQGQKDVTESPAGEQEETNATSA</sequence>
<keyword evidence="2 3" id="KW-0813">Transport</keyword>
<dbReference type="InterPro" id="IPR010218">
    <property type="entry name" value="NADH_DH_suC"/>
</dbReference>
<organism evidence="8 9">
    <name type="scientific">Thermodesulfatator autotrophicus</name>
    <dbReference type="NCBI Taxonomy" id="1795632"/>
    <lineage>
        <taxon>Bacteria</taxon>
        <taxon>Pseudomonadati</taxon>
        <taxon>Thermodesulfobacteriota</taxon>
        <taxon>Thermodesulfobacteria</taxon>
        <taxon>Thermodesulfobacteriales</taxon>
        <taxon>Thermodesulfatatoraceae</taxon>
        <taxon>Thermodesulfatator</taxon>
    </lineage>
</organism>
<dbReference type="GO" id="GO:0008137">
    <property type="term" value="F:NADH dehydrogenase (ubiquinone) activity"/>
    <property type="evidence" value="ECO:0007669"/>
    <property type="project" value="InterPro"/>
</dbReference>
<evidence type="ECO:0000313" key="9">
    <source>
        <dbReference type="Proteomes" id="UP000076964"/>
    </source>
</evidence>
<keyword evidence="3" id="KW-0830">Ubiquinone</keyword>
<comment type="subcellular location">
    <subcellularLocation>
        <location evidence="3">Cell membrane</location>
        <topology evidence="3">Peripheral membrane protein</topology>
        <orientation evidence="3">Cytoplasmic side</orientation>
    </subcellularLocation>
</comment>
<dbReference type="Proteomes" id="UP000076964">
    <property type="component" value="Unassembled WGS sequence"/>
</dbReference>
<dbReference type="HAMAP" id="MF_01357">
    <property type="entry name" value="NDH1_NuoC"/>
    <property type="match status" value="1"/>
</dbReference>
<keyword evidence="3 4" id="KW-1278">Translocase</keyword>
<keyword evidence="9" id="KW-1185">Reference proteome</keyword>
<feature type="domain" description="NADH:ubiquinone oxidoreductase 30kDa subunit" evidence="7">
    <location>
        <begin position="27"/>
        <end position="148"/>
    </location>
</feature>
<name>A0A177E9P4_9BACT</name>
<keyword evidence="3 5" id="KW-0874">Quinone</keyword>
<protein>
    <recommendedName>
        <fullName evidence="3">NADH-quinone oxidoreductase subunit C</fullName>
        <ecNumber evidence="3">7.1.1.-</ecNumber>
    </recommendedName>
    <alternativeName>
        <fullName evidence="3">NADH dehydrogenase I subunit C</fullName>
    </alternativeName>
    <alternativeName>
        <fullName evidence="3">NDH-1 subunit C</fullName>
    </alternativeName>
</protein>
<keyword evidence="3" id="KW-1003">Cell membrane</keyword>
<dbReference type="PANTHER" id="PTHR10884:SF14">
    <property type="entry name" value="NADH DEHYDROGENASE [UBIQUINONE] IRON-SULFUR PROTEIN 3, MITOCHONDRIAL"/>
    <property type="match status" value="1"/>
</dbReference>
<dbReference type="GO" id="GO:0048038">
    <property type="term" value="F:quinone binding"/>
    <property type="evidence" value="ECO:0007669"/>
    <property type="project" value="UniProtKB-KW"/>
</dbReference>
<dbReference type="NCBIfam" id="TIGR01961">
    <property type="entry name" value="NuoC_fam"/>
    <property type="match status" value="1"/>
</dbReference>
<dbReference type="InterPro" id="IPR020396">
    <property type="entry name" value="NADH_UbQ_OxRdtase_CS"/>
</dbReference>
<evidence type="ECO:0000256" key="1">
    <source>
        <dbReference type="ARBA" id="ARBA00007569"/>
    </source>
</evidence>
<dbReference type="PROSITE" id="PS00542">
    <property type="entry name" value="COMPLEX1_30K"/>
    <property type="match status" value="1"/>
</dbReference>
<comment type="function">
    <text evidence="3">NDH-1 shuttles electrons from NADH, via FMN and iron-sulfur (Fe-S) centers, to quinones in the respiratory chain. The immediate electron acceptor for the enzyme in this species is believed to be ubiquinone. Couples the redox reaction to proton translocation (for every two electrons transferred, four hydrogen ions are translocated across the cytoplasmic membrane), and thus conserves the redox energy in a proton gradient.</text>
</comment>
<evidence type="ECO:0000256" key="2">
    <source>
        <dbReference type="ARBA" id="ARBA00022448"/>
    </source>
</evidence>
<evidence type="ECO:0000256" key="5">
    <source>
        <dbReference type="RuleBase" id="RU003582"/>
    </source>
</evidence>
<dbReference type="PANTHER" id="PTHR10884">
    <property type="entry name" value="NADH DEHYDROGENASE UBIQUINONE IRON-SULFUR PROTEIN 3"/>
    <property type="match status" value="1"/>
</dbReference>
<accession>A0A177E9P4</accession>
<proteinExistence type="inferred from homology"/>
<comment type="catalytic activity">
    <reaction evidence="3 5">
        <text>a quinone + NADH + 5 H(+)(in) = a quinol + NAD(+) + 4 H(+)(out)</text>
        <dbReference type="Rhea" id="RHEA:57888"/>
        <dbReference type="ChEBI" id="CHEBI:15378"/>
        <dbReference type="ChEBI" id="CHEBI:24646"/>
        <dbReference type="ChEBI" id="CHEBI:57540"/>
        <dbReference type="ChEBI" id="CHEBI:57945"/>
        <dbReference type="ChEBI" id="CHEBI:132124"/>
    </reaction>
</comment>
<dbReference type="InterPro" id="IPR001268">
    <property type="entry name" value="NADH_UbQ_OxRdtase_30kDa_su"/>
</dbReference>
<feature type="region of interest" description="Disordered" evidence="6">
    <location>
        <begin position="179"/>
        <end position="200"/>
    </location>
</feature>
<dbReference type="EC" id="7.1.1.-" evidence="3"/>
<dbReference type="AlphaFoldDB" id="A0A177E9P4"/>
<dbReference type="OrthoDB" id="9803286at2"/>
<evidence type="ECO:0000256" key="3">
    <source>
        <dbReference type="HAMAP-Rule" id="MF_01357"/>
    </source>
</evidence>
<evidence type="ECO:0000256" key="4">
    <source>
        <dbReference type="RuleBase" id="RU003456"/>
    </source>
</evidence>
<reference evidence="8 9" key="1">
    <citation type="submission" date="2016-02" db="EMBL/GenBank/DDBJ databases">
        <title>Draft genome sequence of Thermodesulfatator sp. S606.</title>
        <authorList>
            <person name="Lai Q."/>
            <person name="Cao J."/>
            <person name="Dupont S."/>
            <person name="Shao Z."/>
            <person name="Jebbar M."/>
            <person name="Alain K."/>
        </authorList>
    </citation>
    <scope>NUCLEOTIDE SEQUENCE [LARGE SCALE GENOMIC DNA]</scope>
    <source>
        <strain evidence="8 9">S606</strain>
    </source>
</reference>
<gene>
    <name evidence="3" type="primary">nuoC</name>
    <name evidence="8" type="ORF">TH606_05485</name>
</gene>
<evidence type="ECO:0000259" key="7">
    <source>
        <dbReference type="Pfam" id="PF00329"/>
    </source>
</evidence>
<dbReference type="GO" id="GO:0050136">
    <property type="term" value="F:NADH dehydrogenase (quinone) (non-electrogenic) activity"/>
    <property type="evidence" value="ECO:0007669"/>
    <property type="project" value="UniProtKB-UniRule"/>
</dbReference>
<keyword evidence="3" id="KW-0472">Membrane</keyword>
<comment type="similarity">
    <text evidence="1 3 4">Belongs to the complex I 30 kDa subunit family.</text>
</comment>
<comment type="subunit">
    <text evidence="3">NDH-1 is composed of 14 different subunits. Subunits NuoB, C, D, E, F, and G constitute the peripheral sector of the complex.</text>
</comment>
<evidence type="ECO:0000256" key="6">
    <source>
        <dbReference type="SAM" id="MobiDB-lite"/>
    </source>
</evidence>
<dbReference type="EMBL" id="LSFI01000021">
    <property type="protein sequence ID" value="OAG27729.1"/>
    <property type="molecule type" value="Genomic_DNA"/>
</dbReference>
<evidence type="ECO:0000313" key="8">
    <source>
        <dbReference type="EMBL" id="OAG27729.1"/>
    </source>
</evidence>
<keyword evidence="3 4" id="KW-0520">NAD</keyword>
<dbReference type="InterPro" id="IPR037232">
    <property type="entry name" value="NADH_quin_OxRdtase_su_C/D-like"/>
</dbReference>
<dbReference type="STRING" id="1795632.TH606_05485"/>
<dbReference type="SUPFAM" id="SSF143243">
    <property type="entry name" value="Nqo5-like"/>
    <property type="match status" value="1"/>
</dbReference>